<dbReference type="GO" id="GO:0005737">
    <property type="term" value="C:cytoplasm"/>
    <property type="evidence" value="ECO:0007669"/>
    <property type="project" value="UniProtKB-SubCell"/>
</dbReference>
<dbReference type="GO" id="GO:0007059">
    <property type="term" value="P:chromosome segregation"/>
    <property type="evidence" value="ECO:0007669"/>
    <property type="project" value="UniProtKB-UniRule"/>
</dbReference>
<dbReference type="PANTHER" id="PTHR33969">
    <property type="entry name" value="SEGREGATION AND CONDENSATION PROTEIN A"/>
    <property type="match status" value="1"/>
</dbReference>
<proteinExistence type="inferred from homology"/>
<dbReference type="Gene3D" id="6.10.250.2410">
    <property type="match status" value="1"/>
</dbReference>
<dbReference type="KEGG" id="hbs:IPV69_18290"/>
<comment type="similarity">
    <text evidence="2">Belongs to the ScpA family.</text>
</comment>
<evidence type="ECO:0000256" key="1">
    <source>
        <dbReference type="ARBA" id="ARBA00044777"/>
    </source>
</evidence>
<reference evidence="4 5" key="1">
    <citation type="submission" date="2020-10" db="EMBL/GenBank/DDBJ databases">
        <title>Wide distribution of Phycisphaera-like planctomycetes from WD2101 soil group in peatlands and genome analysis of the first cultivated representative.</title>
        <authorList>
            <person name="Dedysh S.N."/>
            <person name="Beletsky A.V."/>
            <person name="Ivanova A."/>
            <person name="Kulichevskaya I.S."/>
            <person name="Suzina N.E."/>
            <person name="Philippov D.A."/>
            <person name="Rakitin A.L."/>
            <person name="Mardanov A.V."/>
            <person name="Ravin N.V."/>
        </authorList>
    </citation>
    <scope>NUCLEOTIDE SEQUENCE [LARGE SCALE GENOMIC DNA]</scope>
    <source>
        <strain evidence="4 5">M1803</strain>
    </source>
</reference>
<evidence type="ECO:0000313" key="5">
    <source>
        <dbReference type="Proteomes" id="UP000593765"/>
    </source>
</evidence>
<dbReference type="HAMAP" id="MF_01805">
    <property type="entry name" value="ScpA"/>
    <property type="match status" value="1"/>
</dbReference>
<evidence type="ECO:0000256" key="2">
    <source>
        <dbReference type="HAMAP-Rule" id="MF_01805"/>
    </source>
</evidence>
<keyword evidence="2" id="KW-0963">Cytoplasm</keyword>
<dbReference type="RefSeq" id="WP_206291165.1">
    <property type="nucleotide sequence ID" value="NZ_CP063458.1"/>
</dbReference>
<evidence type="ECO:0000256" key="3">
    <source>
        <dbReference type="SAM" id="MobiDB-lite"/>
    </source>
</evidence>
<accession>A0A7M2WRX9</accession>
<dbReference type="Proteomes" id="UP000593765">
    <property type="component" value="Chromosome"/>
</dbReference>
<comment type="function">
    <text evidence="2">Participates in chromosomal partition during cell division. May act via the formation of a condensin-like complex containing Smc and ScpB that pull DNA away from mid-cell into both cell halves.</text>
</comment>
<dbReference type="InterPro" id="IPR003768">
    <property type="entry name" value="ScpA"/>
</dbReference>
<dbReference type="InterPro" id="IPR023093">
    <property type="entry name" value="ScpA-like_C"/>
</dbReference>
<sequence>MEHREYRVELDVYNGPLDLLLYLLKKDEVDIYDIPITQILDSYMHYVDLLKDFSAKSGLDINVAGDFLVMAATLMEIKSAMLLPKLKPDEGKEGRSAAQDLADPRYELVQQLLEYKRFKDTAVLLDRKQHEHQDRFARYPAKRDTTGDEPPPVDMDEVQVWDLLSAFSKLMSEIGQRKPKVHEVNYDDTPIELHATDIEDRLKREGKLTLKQLIVGRTSKSEIIGVFLALLELIRQKKILVHQGDDLNDLEIDPAPEEHRRTYEHASLALSEGAEQTRDAEATDVPAAGDSDR</sequence>
<dbReference type="Gene3D" id="1.10.10.580">
    <property type="entry name" value="Structural maintenance of chromosome 1. Chain E"/>
    <property type="match status" value="1"/>
</dbReference>
<dbReference type="GO" id="GO:0051301">
    <property type="term" value="P:cell division"/>
    <property type="evidence" value="ECO:0007669"/>
    <property type="project" value="UniProtKB-KW"/>
</dbReference>
<dbReference type="EMBL" id="CP063458">
    <property type="protein sequence ID" value="QOV88193.1"/>
    <property type="molecule type" value="Genomic_DNA"/>
</dbReference>
<dbReference type="PANTHER" id="PTHR33969:SF2">
    <property type="entry name" value="SEGREGATION AND CONDENSATION PROTEIN A"/>
    <property type="match status" value="1"/>
</dbReference>
<comment type="subunit">
    <text evidence="2">Component of a cohesin-like complex composed of ScpA, ScpB and the Smc homodimer, in which ScpA and ScpB bind to the head domain of Smc. The presence of the three proteins is required for the association of the complex with DNA.</text>
</comment>
<gene>
    <name evidence="2" type="primary">scpA</name>
    <name evidence="4" type="ORF">IPV69_18290</name>
</gene>
<keyword evidence="5" id="KW-1185">Reference proteome</keyword>
<dbReference type="Pfam" id="PF02616">
    <property type="entry name" value="SMC_ScpA"/>
    <property type="match status" value="1"/>
</dbReference>
<protein>
    <recommendedName>
        <fullName evidence="1 2">Segregation and condensation protein A</fullName>
    </recommendedName>
</protein>
<comment type="subcellular location">
    <subcellularLocation>
        <location evidence="2">Cytoplasm</location>
    </subcellularLocation>
    <text evidence="2">Associated with two foci at the outer edges of the nucleoid region in young cells, and at four foci within both cell halves in older cells.</text>
</comment>
<dbReference type="AlphaFoldDB" id="A0A7M2WRX9"/>
<evidence type="ECO:0000313" key="4">
    <source>
        <dbReference type="EMBL" id="QOV88193.1"/>
    </source>
</evidence>
<keyword evidence="2" id="KW-0131">Cell cycle</keyword>
<organism evidence="4 5">
    <name type="scientific">Humisphaera borealis</name>
    <dbReference type="NCBI Taxonomy" id="2807512"/>
    <lineage>
        <taxon>Bacteria</taxon>
        <taxon>Pseudomonadati</taxon>
        <taxon>Planctomycetota</taxon>
        <taxon>Phycisphaerae</taxon>
        <taxon>Tepidisphaerales</taxon>
        <taxon>Tepidisphaeraceae</taxon>
        <taxon>Humisphaera</taxon>
    </lineage>
</organism>
<keyword evidence="2" id="KW-0132">Cell division</keyword>
<keyword evidence="2" id="KW-0159">Chromosome partition</keyword>
<name>A0A7M2WRX9_9BACT</name>
<feature type="region of interest" description="Disordered" evidence="3">
    <location>
        <begin position="248"/>
        <end position="293"/>
    </location>
</feature>
<dbReference type="GO" id="GO:0006260">
    <property type="term" value="P:DNA replication"/>
    <property type="evidence" value="ECO:0007669"/>
    <property type="project" value="UniProtKB-UniRule"/>
</dbReference>